<keyword evidence="4 10" id="KW-1134">Transmembrane beta strand</keyword>
<evidence type="ECO:0000313" key="16">
    <source>
        <dbReference type="Proteomes" id="UP000718593"/>
    </source>
</evidence>
<dbReference type="Gene3D" id="2.40.170.20">
    <property type="entry name" value="TonB-dependent receptor, beta-barrel domain"/>
    <property type="match status" value="1"/>
</dbReference>
<dbReference type="Pfam" id="PF00593">
    <property type="entry name" value="TonB_dep_Rec_b-barrel"/>
    <property type="match status" value="1"/>
</dbReference>
<proteinExistence type="inferred from homology"/>
<organism evidence="15 16">
    <name type="scientific">Dechloromonas agitata</name>
    <dbReference type="NCBI Taxonomy" id="73030"/>
    <lineage>
        <taxon>Bacteria</taxon>
        <taxon>Pseudomonadati</taxon>
        <taxon>Pseudomonadota</taxon>
        <taxon>Betaproteobacteria</taxon>
        <taxon>Rhodocyclales</taxon>
        <taxon>Azonexaceae</taxon>
        <taxon>Dechloromonas</taxon>
    </lineage>
</organism>
<evidence type="ECO:0000256" key="3">
    <source>
        <dbReference type="ARBA" id="ARBA00022448"/>
    </source>
</evidence>
<dbReference type="InterPro" id="IPR012910">
    <property type="entry name" value="Plug_dom"/>
</dbReference>
<evidence type="ECO:0000259" key="13">
    <source>
        <dbReference type="Pfam" id="PF00593"/>
    </source>
</evidence>
<evidence type="ECO:0000256" key="9">
    <source>
        <dbReference type="ARBA" id="ARBA00023237"/>
    </source>
</evidence>
<dbReference type="Proteomes" id="UP000718593">
    <property type="component" value="Unassembled WGS sequence"/>
</dbReference>
<reference evidence="15" key="1">
    <citation type="submission" date="2020-04" db="EMBL/GenBank/DDBJ databases">
        <title>Deep metagenomics examines the oral microbiome during advanced dental caries in children, revealing novel taxa and co-occurrences with host molecules.</title>
        <authorList>
            <person name="Baker J.L."/>
            <person name="Morton J.T."/>
            <person name="Dinis M."/>
            <person name="Alvarez R."/>
            <person name="Tran N.C."/>
            <person name="Knight R."/>
            <person name="Edlund A."/>
        </authorList>
    </citation>
    <scope>NUCLEOTIDE SEQUENCE</scope>
    <source>
        <strain evidence="15">JCVI_32_bin.24</strain>
    </source>
</reference>
<feature type="signal peptide" evidence="12">
    <location>
        <begin position="1"/>
        <end position="24"/>
    </location>
</feature>
<evidence type="ECO:0000256" key="11">
    <source>
        <dbReference type="RuleBase" id="RU003357"/>
    </source>
</evidence>
<dbReference type="PROSITE" id="PS52016">
    <property type="entry name" value="TONB_DEPENDENT_REC_3"/>
    <property type="match status" value="1"/>
</dbReference>
<dbReference type="EMBL" id="JABZMI010000126">
    <property type="protein sequence ID" value="MBF1164916.1"/>
    <property type="molecule type" value="Genomic_DNA"/>
</dbReference>
<keyword evidence="12" id="KW-0732">Signal</keyword>
<evidence type="ECO:0000256" key="6">
    <source>
        <dbReference type="ARBA" id="ARBA00023077"/>
    </source>
</evidence>
<evidence type="ECO:0000256" key="7">
    <source>
        <dbReference type="ARBA" id="ARBA00023136"/>
    </source>
</evidence>
<dbReference type="InterPro" id="IPR036942">
    <property type="entry name" value="Beta-barrel_TonB_sf"/>
</dbReference>
<keyword evidence="6 11" id="KW-0798">TonB box</keyword>
<dbReference type="GO" id="GO:0015344">
    <property type="term" value="F:siderophore uptake transmembrane transporter activity"/>
    <property type="evidence" value="ECO:0007669"/>
    <property type="project" value="TreeGrafter"/>
</dbReference>
<feature type="domain" description="TonB-dependent receptor-like beta-barrel" evidence="13">
    <location>
        <begin position="247"/>
        <end position="634"/>
    </location>
</feature>
<accession>A0A930BTE4</accession>
<dbReference type="Gene3D" id="2.170.130.10">
    <property type="entry name" value="TonB-dependent receptor, plug domain"/>
    <property type="match status" value="1"/>
</dbReference>
<evidence type="ECO:0000313" key="15">
    <source>
        <dbReference type="EMBL" id="MBF1164916.1"/>
    </source>
</evidence>
<keyword evidence="5 10" id="KW-0812">Transmembrane</keyword>
<dbReference type="SUPFAM" id="SSF56935">
    <property type="entry name" value="Porins"/>
    <property type="match status" value="1"/>
</dbReference>
<feature type="chain" id="PRO_5036837587" evidence="12">
    <location>
        <begin position="25"/>
        <end position="684"/>
    </location>
</feature>
<dbReference type="InterPro" id="IPR000531">
    <property type="entry name" value="Beta-barrel_TonB"/>
</dbReference>
<dbReference type="GO" id="GO:0009279">
    <property type="term" value="C:cell outer membrane"/>
    <property type="evidence" value="ECO:0007669"/>
    <property type="project" value="UniProtKB-SubCell"/>
</dbReference>
<keyword evidence="3 10" id="KW-0813">Transport</keyword>
<evidence type="ECO:0000256" key="8">
    <source>
        <dbReference type="ARBA" id="ARBA00023170"/>
    </source>
</evidence>
<gene>
    <name evidence="15" type="ORF">HXL68_07735</name>
</gene>
<comment type="similarity">
    <text evidence="2 10 11">Belongs to the TonB-dependent receptor family.</text>
</comment>
<evidence type="ECO:0000259" key="14">
    <source>
        <dbReference type="Pfam" id="PF07715"/>
    </source>
</evidence>
<comment type="caution">
    <text evidence="15">The sequence shown here is derived from an EMBL/GenBank/DDBJ whole genome shotgun (WGS) entry which is preliminary data.</text>
</comment>
<evidence type="ECO:0000256" key="10">
    <source>
        <dbReference type="PROSITE-ProRule" id="PRU01360"/>
    </source>
</evidence>
<evidence type="ECO:0000256" key="5">
    <source>
        <dbReference type="ARBA" id="ARBA00022692"/>
    </source>
</evidence>
<protein>
    <submittedName>
        <fullName evidence="15">TonB-dependent receptor</fullName>
    </submittedName>
</protein>
<evidence type="ECO:0000256" key="12">
    <source>
        <dbReference type="SAM" id="SignalP"/>
    </source>
</evidence>
<evidence type="ECO:0000256" key="1">
    <source>
        <dbReference type="ARBA" id="ARBA00004571"/>
    </source>
</evidence>
<dbReference type="InterPro" id="IPR037066">
    <property type="entry name" value="Plug_dom_sf"/>
</dbReference>
<dbReference type="Pfam" id="PF07715">
    <property type="entry name" value="Plug"/>
    <property type="match status" value="1"/>
</dbReference>
<evidence type="ECO:0000256" key="4">
    <source>
        <dbReference type="ARBA" id="ARBA00022452"/>
    </source>
</evidence>
<dbReference type="PANTHER" id="PTHR30069">
    <property type="entry name" value="TONB-DEPENDENT OUTER MEMBRANE RECEPTOR"/>
    <property type="match status" value="1"/>
</dbReference>
<comment type="subcellular location">
    <subcellularLocation>
        <location evidence="1 10">Cell outer membrane</location>
        <topology evidence="1 10">Multi-pass membrane protein</topology>
    </subcellularLocation>
</comment>
<feature type="domain" description="TonB-dependent receptor plug" evidence="14">
    <location>
        <begin position="47"/>
        <end position="158"/>
    </location>
</feature>
<keyword evidence="9 10" id="KW-0998">Cell outer membrane</keyword>
<dbReference type="InterPro" id="IPR039426">
    <property type="entry name" value="TonB-dep_rcpt-like"/>
</dbReference>
<name>A0A930BTE4_9RHOO</name>
<evidence type="ECO:0000256" key="2">
    <source>
        <dbReference type="ARBA" id="ARBA00009810"/>
    </source>
</evidence>
<dbReference type="PANTHER" id="PTHR30069:SF27">
    <property type="entry name" value="BLL4766 PROTEIN"/>
    <property type="match status" value="1"/>
</dbReference>
<dbReference type="GO" id="GO:0044718">
    <property type="term" value="P:siderophore transmembrane transport"/>
    <property type="evidence" value="ECO:0007669"/>
    <property type="project" value="TreeGrafter"/>
</dbReference>
<dbReference type="AlphaFoldDB" id="A0A930BTE4"/>
<sequence>MRTGARQKCRLVMLALLGPAVVWAADEGAYFSELPVVASVSRLPQRLADAPTAVTVIDRDMIRASGSRTLNDLFRLVPGFQTHPHTTEPARVSYHGLNDEDYSPRVQVLIDGRSMYSPLFGNGVNWATLPVALDDIERIEVVRGTNGVSYGSNAFLGVINIITIDPALTRGFSVSASHGSQNVRDQGLRLGGRIGEVGDFRLTYRQLNDDALADRGDWIDNFRSRLVDLRADFTLDERNALQINAGQTEGVTGVGRIGADTICGQSKNPIRGLEQRNTYAQIALRHVATPSSDFQLRYSYTADRSDDAFSIDIRCQIPTAPIYRVNQTGDHGQRQELEFQHNLQLEGVGRVAWGASWREDAMRSEWVLPGQGTVKRETGRLFGNWEAKPASWLTTNLGLAGESDSLAGFMWSPRISTNFHFNTENTLRIGYSRAHRTGSIYDYRADYFSGPGRYQFRADPSMPTERLDTWELGYLGDWRDWRASLDVRLFHETIRDRLYTLDLNAKSDGVPSLTVPIQDVRIRGIEYQFKWQPFEPTRLILGQTFTDIDSDYLASALAYPNGTLSQPTDYSNIEQLTERSTPRRATSLLWMQALPYKLQFSLAGYWQDKMKWSQNSWSAKYRRFDARLAYPFRLGSVGGELAYVVQSLNGAHGEYKTFDGSGSDPDGTGRIVDRRQWLSLRLDF</sequence>
<keyword evidence="7 10" id="KW-0472">Membrane</keyword>
<keyword evidence="8 15" id="KW-0675">Receptor</keyword>